<dbReference type="GO" id="GO:0003887">
    <property type="term" value="F:DNA-directed DNA polymerase activity"/>
    <property type="evidence" value="ECO:0007669"/>
    <property type="project" value="UniProtKB-UniRule"/>
</dbReference>
<dbReference type="EC" id="2.7.7.7" evidence="9"/>
<evidence type="ECO:0000313" key="12">
    <source>
        <dbReference type="EMBL" id="MCZ9288869.1"/>
    </source>
</evidence>
<keyword evidence="13" id="KW-1185">Reference proteome</keyword>
<dbReference type="CDD" id="cd07431">
    <property type="entry name" value="PHP_PolIIIA"/>
    <property type="match status" value="1"/>
</dbReference>
<dbReference type="Gene3D" id="3.20.20.140">
    <property type="entry name" value="Metal-dependent hydrolases"/>
    <property type="match status" value="1"/>
</dbReference>
<dbReference type="Pfam" id="PF02811">
    <property type="entry name" value="PHP"/>
    <property type="match status" value="1"/>
</dbReference>
<dbReference type="InterPro" id="IPR040982">
    <property type="entry name" value="DNA_pol3_finger"/>
</dbReference>
<dbReference type="GO" id="GO:0006260">
    <property type="term" value="P:DNA replication"/>
    <property type="evidence" value="ECO:0007669"/>
    <property type="project" value="UniProtKB-KW"/>
</dbReference>
<comment type="catalytic activity">
    <reaction evidence="8 9">
        <text>DNA(n) + a 2'-deoxyribonucleoside 5'-triphosphate = DNA(n+1) + diphosphate</text>
        <dbReference type="Rhea" id="RHEA:22508"/>
        <dbReference type="Rhea" id="RHEA-COMP:17339"/>
        <dbReference type="Rhea" id="RHEA-COMP:17340"/>
        <dbReference type="ChEBI" id="CHEBI:33019"/>
        <dbReference type="ChEBI" id="CHEBI:61560"/>
        <dbReference type="ChEBI" id="CHEBI:173112"/>
        <dbReference type="EC" id="2.7.7.7"/>
    </reaction>
</comment>
<evidence type="ECO:0000256" key="2">
    <source>
        <dbReference type="ARBA" id="ARBA00022679"/>
    </source>
</evidence>
<evidence type="ECO:0000256" key="5">
    <source>
        <dbReference type="ARBA" id="ARBA00022763"/>
    </source>
</evidence>
<dbReference type="EMBL" id="JAKMUT010000001">
    <property type="protein sequence ID" value="MCZ9288869.1"/>
    <property type="molecule type" value="Genomic_DNA"/>
</dbReference>
<dbReference type="AlphaFoldDB" id="A0A9X3LK62"/>
<keyword evidence="6 9" id="KW-0239">DNA-directed DNA polymerase</keyword>
<proteinExistence type="inferred from homology"/>
<dbReference type="InterPro" id="IPR004013">
    <property type="entry name" value="PHP_dom"/>
</dbReference>
<evidence type="ECO:0000256" key="8">
    <source>
        <dbReference type="ARBA" id="ARBA00049244"/>
    </source>
</evidence>
<dbReference type="Proteomes" id="UP001146469">
    <property type="component" value="Unassembled WGS sequence"/>
</dbReference>
<accession>A0A9X3LK62</accession>
<dbReference type="InterPro" id="IPR003141">
    <property type="entry name" value="Pol/His_phosphatase_N"/>
</dbReference>
<evidence type="ECO:0000256" key="9">
    <source>
        <dbReference type="HAMAP-Rule" id="MF_01902"/>
    </source>
</evidence>
<keyword evidence="5 9" id="KW-0227">DNA damage</keyword>
<dbReference type="InterPro" id="IPR010994">
    <property type="entry name" value="RuvA_2-like"/>
</dbReference>
<dbReference type="InterPro" id="IPR004805">
    <property type="entry name" value="DnaE2/DnaE/PolC"/>
</dbReference>
<dbReference type="InterPro" id="IPR011708">
    <property type="entry name" value="DNA_pol3_alpha_NTPase_dom"/>
</dbReference>
<feature type="domain" description="Polymerase/histidinol phosphatase N-terminal" evidence="11">
    <location>
        <begin position="50"/>
        <end position="119"/>
    </location>
</feature>
<evidence type="ECO:0000256" key="4">
    <source>
        <dbReference type="ARBA" id="ARBA00022705"/>
    </source>
</evidence>
<evidence type="ECO:0000256" key="7">
    <source>
        <dbReference type="ARBA" id="ARBA00023204"/>
    </source>
</evidence>
<evidence type="ECO:0000256" key="10">
    <source>
        <dbReference type="SAM" id="MobiDB-lite"/>
    </source>
</evidence>
<dbReference type="PANTHER" id="PTHR32294:SF4">
    <property type="entry name" value="ERROR-PRONE DNA POLYMERASE"/>
    <property type="match status" value="1"/>
</dbReference>
<feature type="region of interest" description="Disordered" evidence="10">
    <location>
        <begin position="20"/>
        <end position="41"/>
    </location>
</feature>
<dbReference type="NCBIfam" id="NF004225">
    <property type="entry name" value="PRK05672.1"/>
    <property type="match status" value="1"/>
</dbReference>
<dbReference type="PANTHER" id="PTHR32294">
    <property type="entry name" value="DNA POLYMERASE III SUBUNIT ALPHA"/>
    <property type="match status" value="1"/>
</dbReference>
<sequence>MLSGRGPGLRNLRAVGVGEGQQRITSLGPAEADGTGAEGASRKGITTPFAELHACSAYNFLRGASQPEQMVATACELGLSALACVDRDGFYGAARFATAAAESETDLATVFGAELSLDVPLTVLCKGREGYTRLSRVISDARMADPDKDSVRYPSLPQLAEAAGGHWLVLLDWRWADARLVDIFGADNVVVELQHTMNPADADRNERLHTLAVRHGLREIVSSAPACATPKHSRLAGAKAALRERKDMAAAEPTTHPVGGSWLRSGEEMLQLAGDCEWLARAVETTVQVAEECAFTLDLVAPNLPHFPVPEGYTEMTWLRAITERGGAQRYGPRGSSSAANQAWATIDRELETIEQLGFPGYFLIVHDIVAFCHENNIFCQGRGSAANSAVCFALGITTVDAVASGLLFERFLSPERDGPPDIDLDIESGRREEAIQYVYSRYGRENAAQVANVITYRRRGATRDAGRALGYAPGQIDAWTRHPEQTPDAVQHLAEQMLDHPRHLGIHSGGMVICDRPIAQVVPTEWARMEGRSVVQWDKDDCAAVGLVKFDLLGLGMLEALHHAVDQVRAHRGREVELWRLDPTEPEVYAMLSRADAVGVFQVESRAQMSTLPRLKPRTFYDLVVEVALIRPGPIQGGSVHPYIRRRNDLEPVTFDHPCLEPALTKTLGIPLFQEQLMQMAVDAAGFSGAEADTLRRAMGSKRSPQKMERLKKRFYQGLEAKNGIRGVVADRLWDKIVAFASYGFPESHSQSFASLVYYSAWFKYHYPAEFCVALLRAQPMGFYSPQSLLADARRHGVEVLPVDVNASDVQVDAVVSLMTPPRTNRPTGVHGLGRGTGEPVGQIRLGLSGAGGVKGISAEVAERIVEARERIGRFTSVEDLSREAGLTVAHVEKLARAGALGSLGLTRRQAVWAAGVAATERPGMLPGTSGVHAPALPGMSAFEMVASELATTSVTTAEHPVRLLREYLNEWHLRPAPRGTHPGDVAPRGGAAVVTADSLLRVPDGTRVRVAGVVTHRQRPATAGGVVFFGLEDETGLANIVVSQGLWSRQRAVALNAKILVVRGIVHNAEGAATVTADLLEQVETQLRPAGEIAGAHAGSRDFR</sequence>
<dbReference type="RefSeq" id="WP_269944072.1">
    <property type="nucleotide sequence ID" value="NZ_JAKMUT010000001.1"/>
</dbReference>
<dbReference type="Gene3D" id="1.10.150.870">
    <property type="match status" value="1"/>
</dbReference>
<gene>
    <name evidence="9" type="primary">dnaE2</name>
    <name evidence="12" type="ORF">L8V00_01395</name>
</gene>
<protein>
    <recommendedName>
        <fullName evidence="9">Error-prone DNA polymerase</fullName>
        <ecNumber evidence="9">2.7.7.7</ecNumber>
    </recommendedName>
</protein>
<dbReference type="GO" id="GO:0005737">
    <property type="term" value="C:cytoplasm"/>
    <property type="evidence" value="ECO:0007669"/>
    <property type="project" value="UniProtKB-SubCell"/>
</dbReference>
<reference evidence="12" key="1">
    <citation type="submission" date="2022-02" db="EMBL/GenBank/DDBJ databases">
        <title>Corynebacterium sp. from urogenital microbiome.</title>
        <authorList>
            <person name="Cappelli E.A."/>
            <person name="Ribeiro T.G."/>
            <person name="Peixe L."/>
        </authorList>
    </citation>
    <scope>NUCLEOTIDE SEQUENCE</scope>
    <source>
        <strain evidence="12">C8Ua_174</strain>
    </source>
</reference>
<keyword evidence="1 9" id="KW-0963">Cytoplasm</keyword>
<comment type="subcellular location">
    <subcellularLocation>
        <location evidence="9">Cytoplasm</location>
    </subcellularLocation>
</comment>
<comment type="similarity">
    <text evidence="9">Belongs to the DNA polymerase type-C family. DnaE2 subfamily.</text>
</comment>
<dbReference type="SUPFAM" id="SSF47781">
    <property type="entry name" value="RuvA domain 2-like"/>
    <property type="match status" value="1"/>
</dbReference>
<dbReference type="GO" id="GO:0006281">
    <property type="term" value="P:DNA repair"/>
    <property type="evidence" value="ECO:0007669"/>
    <property type="project" value="UniProtKB-UniRule"/>
</dbReference>
<evidence type="ECO:0000256" key="1">
    <source>
        <dbReference type="ARBA" id="ARBA00022490"/>
    </source>
</evidence>
<dbReference type="InterPro" id="IPR023073">
    <property type="entry name" value="DnaE2"/>
</dbReference>
<keyword evidence="2 9" id="KW-0808">Transferase</keyword>
<keyword evidence="4 9" id="KW-0235">DNA replication</keyword>
<dbReference type="InterPro" id="IPR029460">
    <property type="entry name" value="DNAPol_HHH"/>
</dbReference>
<comment type="function">
    <text evidence="9">DNA polymerase involved in damage-induced mutagenesis and translesion synthesis (TLS). It is not the major replicative DNA polymerase.</text>
</comment>
<evidence type="ECO:0000256" key="6">
    <source>
        <dbReference type="ARBA" id="ARBA00022932"/>
    </source>
</evidence>
<dbReference type="Pfam" id="PF14579">
    <property type="entry name" value="HHH_6"/>
    <property type="match status" value="1"/>
</dbReference>
<dbReference type="Pfam" id="PF07733">
    <property type="entry name" value="DNA_pol3_alpha"/>
    <property type="match status" value="2"/>
</dbReference>
<evidence type="ECO:0000256" key="3">
    <source>
        <dbReference type="ARBA" id="ARBA00022695"/>
    </source>
</evidence>
<name>A0A9X3LK62_9CORY</name>
<keyword evidence="3 9" id="KW-0548">Nucleotidyltransferase</keyword>
<dbReference type="SMART" id="SM00481">
    <property type="entry name" value="POLIIIAc"/>
    <property type="match status" value="1"/>
</dbReference>
<dbReference type="Pfam" id="PF17657">
    <property type="entry name" value="DNA_pol3_finger"/>
    <property type="match status" value="1"/>
</dbReference>
<dbReference type="CDD" id="cd04485">
    <property type="entry name" value="DnaE_OBF"/>
    <property type="match status" value="1"/>
</dbReference>
<dbReference type="HAMAP" id="MF_01902">
    <property type="entry name" value="DNApol_error_prone"/>
    <property type="match status" value="1"/>
</dbReference>
<keyword evidence="7 9" id="KW-0234">DNA repair</keyword>
<evidence type="ECO:0000313" key="13">
    <source>
        <dbReference type="Proteomes" id="UP001146469"/>
    </source>
</evidence>
<dbReference type="GO" id="GO:0008408">
    <property type="term" value="F:3'-5' exonuclease activity"/>
    <property type="evidence" value="ECO:0007669"/>
    <property type="project" value="InterPro"/>
</dbReference>
<comment type="caution">
    <text evidence="12">The sequence shown here is derived from an EMBL/GenBank/DDBJ whole genome shotgun (WGS) entry which is preliminary data.</text>
</comment>
<organism evidence="12 13">
    <name type="scientific">Corynebacterium evansiae</name>
    <dbReference type="NCBI Taxonomy" id="2913499"/>
    <lineage>
        <taxon>Bacteria</taxon>
        <taxon>Bacillati</taxon>
        <taxon>Actinomycetota</taxon>
        <taxon>Actinomycetes</taxon>
        <taxon>Mycobacteriales</taxon>
        <taxon>Corynebacteriaceae</taxon>
        <taxon>Corynebacterium</taxon>
    </lineage>
</organism>
<evidence type="ECO:0000259" key="11">
    <source>
        <dbReference type="SMART" id="SM00481"/>
    </source>
</evidence>